<comment type="caution">
    <text evidence="4">The sequence shown here is derived from an EMBL/GenBank/DDBJ whole genome shotgun (WGS) entry which is preliminary data.</text>
</comment>
<dbReference type="Pfam" id="PF22725">
    <property type="entry name" value="GFO_IDH_MocA_C3"/>
    <property type="match status" value="1"/>
</dbReference>
<keyword evidence="1" id="KW-0812">Transmembrane</keyword>
<evidence type="ECO:0000259" key="2">
    <source>
        <dbReference type="Pfam" id="PF01408"/>
    </source>
</evidence>
<dbReference type="InterPro" id="IPR050463">
    <property type="entry name" value="Gfo/Idh/MocA_oxidrdct_glycsds"/>
</dbReference>
<proteinExistence type="predicted"/>
<evidence type="ECO:0000313" key="4">
    <source>
        <dbReference type="EMBL" id="MFC4871839.1"/>
    </source>
</evidence>
<dbReference type="InterPro" id="IPR036291">
    <property type="entry name" value="NAD(P)-bd_dom_sf"/>
</dbReference>
<dbReference type="PANTHER" id="PTHR43818:SF5">
    <property type="entry name" value="OXIDOREDUCTASE FAMILY PROTEIN"/>
    <property type="match status" value="1"/>
</dbReference>
<keyword evidence="5" id="KW-1185">Reference proteome</keyword>
<sequence length="434" mass="48266">MFEKADKNDRRSFLKSTGTAIIGSTVLPLPFSISSGMAAQRAPLKVGLIGCGGRGTGAAAQALKADKDAVLTCMADVFEDYLEESYQSLIKISPKQIKVDKDRKYVGFDGYKKVIDSDVDVVILTTPPGFRPSHFKAAVDAGKHVFCEKPVAVDAPGVRSILESARQAKEKGLSVVSGFTFRYDFPKRALFKRILDGQIGEVTSVFTARNGGGLWYKPRQDNWTEMEYQMRNWYYYDWLSGDYIVEMMVHSLDMMSWALGDRLPIQATGTGGRQSRTEAQWGNIYDHFAIEYEYENNIKGVHFSRQQKGCSNTNKVDIAGTEGFASVDIGKRVHATMGRQRWDYDGEYNNPYETQHEELFAAIRSGKPINEGELMANSTMLAILGRMVGYSGQTITWEEAMNSNQTLGPAADAYSWNLEWPVPPVAVPGVTKVV</sequence>
<reference evidence="5" key="1">
    <citation type="journal article" date="2019" name="Int. J. Syst. Evol. Microbiol.">
        <title>The Global Catalogue of Microorganisms (GCM) 10K type strain sequencing project: providing services to taxonomists for standard genome sequencing and annotation.</title>
        <authorList>
            <consortium name="The Broad Institute Genomics Platform"/>
            <consortium name="The Broad Institute Genome Sequencing Center for Infectious Disease"/>
            <person name="Wu L."/>
            <person name="Ma J."/>
        </authorList>
    </citation>
    <scope>NUCLEOTIDE SEQUENCE [LARGE SCALE GENOMIC DNA]</scope>
    <source>
        <strain evidence="5">CGMCC 4.7466</strain>
    </source>
</reference>
<feature type="transmembrane region" description="Helical" evidence="1">
    <location>
        <begin position="12"/>
        <end position="31"/>
    </location>
</feature>
<dbReference type="RefSeq" id="WP_377063687.1">
    <property type="nucleotide sequence ID" value="NZ_JBHSJJ010000004.1"/>
</dbReference>
<dbReference type="Gene3D" id="3.40.50.720">
    <property type="entry name" value="NAD(P)-binding Rossmann-like Domain"/>
    <property type="match status" value="1"/>
</dbReference>
<protein>
    <submittedName>
        <fullName evidence="4">Gfo/Idh/MocA family protein</fullName>
    </submittedName>
</protein>
<keyword evidence="1" id="KW-1133">Transmembrane helix</keyword>
<evidence type="ECO:0000256" key="1">
    <source>
        <dbReference type="SAM" id="Phobius"/>
    </source>
</evidence>
<dbReference type="Proteomes" id="UP001595818">
    <property type="component" value="Unassembled WGS sequence"/>
</dbReference>
<organism evidence="4 5">
    <name type="scientific">Negadavirga shengliensis</name>
    <dbReference type="NCBI Taxonomy" id="1389218"/>
    <lineage>
        <taxon>Bacteria</taxon>
        <taxon>Pseudomonadati</taxon>
        <taxon>Bacteroidota</taxon>
        <taxon>Cytophagia</taxon>
        <taxon>Cytophagales</taxon>
        <taxon>Cyclobacteriaceae</taxon>
        <taxon>Negadavirga</taxon>
    </lineage>
</organism>
<dbReference type="SUPFAM" id="SSF55347">
    <property type="entry name" value="Glyceraldehyde-3-phosphate dehydrogenase-like, C-terminal domain"/>
    <property type="match status" value="1"/>
</dbReference>
<evidence type="ECO:0000313" key="5">
    <source>
        <dbReference type="Proteomes" id="UP001595818"/>
    </source>
</evidence>
<dbReference type="PANTHER" id="PTHR43818">
    <property type="entry name" value="BCDNA.GH03377"/>
    <property type="match status" value="1"/>
</dbReference>
<keyword evidence="1" id="KW-0472">Membrane</keyword>
<accession>A0ABV9T055</accession>
<dbReference type="SUPFAM" id="SSF51735">
    <property type="entry name" value="NAD(P)-binding Rossmann-fold domains"/>
    <property type="match status" value="1"/>
</dbReference>
<gene>
    <name evidence="4" type="ORF">ACFPFU_09090</name>
</gene>
<dbReference type="InterPro" id="IPR055170">
    <property type="entry name" value="GFO_IDH_MocA-like_dom"/>
</dbReference>
<dbReference type="Pfam" id="PF01408">
    <property type="entry name" value="GFO_IDH_MocA"/>
    <property type="match status" value="1"/>
</dbReference>
<dbReference type="InterPro" id="IPR000683">
    <property type="entry name" value="Gfo/Idh/MocA-like_OxRdtase_N"/>
</dbReference>
<feature type="domain" description="GFO/IDH/MocA-like oxidoreductase" evidence="3">
    <location>
        <begin position="192"/>
        <end position="324"/>
    </location>
</feature>
<dbReference type="EMBL" id="JBHSJJ010000004">
    <property type="protein sequence ID" value="MFC4871839.1"/>
    <property type="molecule type" value="Genomic_DNA"/>
</dbReference>
<name>A0ABV9T055_9BACT</name>
<evidence type="ECO:0000259" key="3">
    <source>
        <dbReference type="Pfam" id="PF22725"/>
    </source>
</evidence>
<feature type="domain" description="Gfo/Idh/MocA-like oxidoreductase N-terminal" evidence="2">
    <location>
        <begin position="44"/>
        <end position="171"/>
    </location>
</feature>
<dbReference type="Gene3D" id="3.30.360.10">
    <property type="entry name" value="Dihydrodipicolinate Reductase, domain 2"/>
    <property type="match status" value="1"/>
</dbReference>